<reference evidence="1 2" key="1">
    <citation type="journal article" date="2018" name="PLoS Genet.">
        <title>Population sequencing reveals clonal diversity and ancestral inbreeding in the grapevine cultivar Chardonnay.</title>
        <authorList>
            <person name="Roach M.J."/>
            <person name="Johnson D.L."/>
            <person name="Bohlmann J."/>
            <person name="van Vuuren H.J."/>
            <person name="Jones S.J."/>
            <person name="Pretorius I.S."/>
            <person name="Schmidt S.A."/>
            <person name="Borneman A.R."/>
        </authorList>
    </citation>
    <scope>NUCLEOTIDE SEQUENCE [LARGE SCALE GENOMIC DNA]</scope>
    <source>
        <strain evidence="2">cv. Chardonnay</strain>
        <tissue evidence="1">Leaf</tissue>
    </source>
</reference>
<dbReference type="AlphaFoldDB" id="A0A438E1J7"/>
<accession>A0A438E1J7</accession>
<gene>
    <name evidence="1" type="ORF">CK203_068202</name>
</gene>
<organism evidence="1 2">
    <name type="scientific">Vitis vinifera</name>
    <name type="common">Grape</name>
    <dbReference type="NCBI Taxonomy" id="29760"/>
    <lineage>
        <taxon>Eukaryota</taxon>
        <taxon>Viridiplantae</taxon>
        <taxon>Streptophyta</taxon>
        <taxon>Embryophyta</taxon>
        <taxon>Tracheophyta</taxon>
        <taxon>Spermatophyta</taxon>
        <taxon>Magnoliopsida</taxon>
        <taxon>eudicotyledons</taxon>
        <taxon>Gunneridae</taxon>
        <taxon>Pentapetalae</taxon>
        <taxon>rosids</taxon>
        <taxon>Vitales</taxon>
        <taxon>Vitaceae</taxon>
        <taxon>Viteae</taxon>
        <taxon>Vitis</taxon>
    </lineage>
</organism>
<comment type="caution">
    <text evidence="1">The sequence shown here is derived from an EMBL/GenBank/DDBJ whole genome shotgun (WGS) entry which is preliminary data.</text>
</comment>
<evidence type="ECO:0000313" key="2">
    <source>
        <dbReference type="Proteomes" id="UP000288805"/>
    </source>
</evidence>
<proteinExistence type="predicted"/>
<dbReference type="EMBL" id="QGNW01001434">
    <property type="protein sequence ID" value="RVW41585.1"/>
    <property type="molecule type" value="Genomic_DNA"/>
</dbReference>
<protein>
    <submittedName>
        <fullName evidence="1">Uncharacterized protein</fullName>
    </submittedName>
</protein>
<evidence type="ECO:0000313" key="1">
    <source>
        <dbReference type="EMBL" id="RVW41585.1"/>
    </source>
</evidence>
<sequence>MYDASKENFNSKIDTAQRLLEKLVSLPSSVIGLQPMNTNQDALMSFGGVLWMKRRGDKMMHSSNAIDKCRSHFWMIQTPATLGKGLKKSYKSPNVQDAKNLAIAALNLDYPVFVPTIKIPNHGPFQLNKLPNDHHWHVP</sequence>
<dbReference type="Proteomes" id="UP000288805">
    <property type="component" value="Unassembled WGS sequence"/>
</dbReference>
<name>A0A438E1J7_VITVI</name>